<comment type="pathway">
    <text evidence="1">Cofactor biosynthesis; molybdopterin biosynthesis.</text>
</comment>
<dbReference type="STRING" id="1477437.SAMN05444682_110155"/>
<protein>
    <recommendedName>
        <fullName evidence="4">Molybdopterin synthase catalytic subunit</fullName>
        <ecNumber evidence="3">2.8.1.12</ecNumber>
    </recommendedName>
    <alternativeName>
        <fullName evidence="9">MPT synthase subunit 2</fullName>
    </alternativeName>
    <alternativeName>
        <fullName evidence="7">Molybdenum cofactor biosynthesis protein E</fullName>
    </alternativeName>
    <alternativeName>
        <fullName evidence="8">Molybdopterin-converting factor large subunit</fullName>
    </alternativeName>
    <alternativeName>
        <fullName evidence="10">Molybdopterin-converting factor subunit 2</fullName>
    </alternativeName>
</protein>
<dbReference type="InterPro" id="IPR003448">
    <property type="entry name" value="Mopterin_biosynth_MoaE"/>
</dbReference>
<dbReference type="AlphaFoldDB" id="A0A1I3RWM8"/>
<dbReference type="GO" id="GO:0030366">
    <property type="term" value="F:molybdopterin synthase activity"/>
    <property type="evidence" value="ECO:0007669"/>
    <property type="project" value="UniProtKB-EC"/>
</dbReference>
<accession>A0A1I3RWM8</accession>
<dbReference type="InterPro" id="IPR036563">
    <property type="entry name" value="MoaE_sf"/>
</dbReference>
<evidence type="ECO:0000256" key="6">
    <source>
        <dbReference type="ARBA" id="ARBA00026066"/>
    </source>
</evidence>
<sequence>MIDIKILNEPLDTASCIGNATDAACGGTASFIGVVRDKTDGRKVVRLEYECYESMALKELAKIAAHAVESWKINNIVIHHRVGVLNVGDVAVIIAVGAAHRAAAFDACRYAIDTLKITVPIWKKEVFENGEVWVSPHA</sequence>
<dbReference type="GO" id="GO:0006777">
    <property type="term" value="P:Mo-molybdopterin cofactor biosynthetic process"/>
    <property type="evidence" value="ECO:0007669"/>
    <property type="project" value="UniProtKB-KW"/>
</dbReference>
<evidence type="ECO:0000256" key="2">
    <source>
        <dbReference type="ARBA" id="ARBA00005426"/>
    </source>
</evidence>
<dbReference type="Gene3D" id="3.90.1170.40">
    <property type="entry name" value="Molybdopterin biosynthesis MoaE subunit"/>
    <property type="match status" value="1"/>
</dbReference>
<evidence type="ECO:0000256" key="8">
    <source>
        <dbReference type="ARBA" id="ARBA00030407"/>
    </source>
</evidence>
<dbReference type="Proteomes" id="UP000198670">
    <property type="component" value="Unassembled WGS sequence"/>
</dbReference>
<dbReference type="OrthoDB" id="9803224at2"/>
<evidence type="ECO:0000256" key="10">
    <source>
        <dbReference type="ARBA" id="ARBA00032474"/>
    </source>
</evidence>
<proteinExistence type="inferred from homology"/>
<evidence type="ECO:0000256" key="1">
    <source>
        <dbReference type="ARBA" id="ARBA00005046"/>
    </source>
</evidence>
<evidence type="ECO:0000313" key="12">
    <source>
        <dbReference type="EMBL" id="SFJ50440.1"/>
    </source>
</evidence>
<reference evidence="12 13" key="1">
    <citation type="submission" date="2016-10" db="EMBL/GenBank/DDBJ databases">
        <authorList>
            <person name="de Groot N.N."/>
        </authorList>
    </citation>
    <scope>NUCLEOTIDE SEQUENCE [LARGE SCALE GENOMIC DNA]</scope>
    <source>
        <strain evidence="12 13">RK1</strain>
    </source>
</reference>
<dbReference type="PANTHER" id="PTHR23404">
    <property type="entry name" value="MOLYBDOPTERIN SYNTHASE RELATED"/>
    <property type="match status" value="1"/>
</dbReference>
<gene>
    <name evidence="12" type="ORF">SAMN05444682_110155</name>
</gene>
<dbReference type="CDD" id="cd00756">
    <property type="entry name" value="MoaE"/>
    <property type="match status" value="1"/>
</dbReference>
<evidence type="ECO:0000256" key="5">
    <source>
        <dbReference type="ARBA" id="ARBA00023150"/>
    </source>
</evidence>
<evidence type="ECO:0000256" key="7">
    <source>
        <dbReference type="ARBA" id="ARBA00029745"/>
    </source>
</evidence>
<evidence type="ECO:0000256" key="11">
    <source>
        <dbReference type="ARBA" id="ARBA00049878"/>
    </source>
</evidence>
<keyword evidence="5" id="KW-0501">Molybdenum cofactor biosynthesis</keyword>
<evidence type="ECO:0000256" key="4">
    <source>
        <dbReference type="ARBA" id="ARBA00013858"/>
    </source>
</evidence>
<evidence type="ECO:0000256" key="3">
    <source>
        <dbReference type="ARBA" id="ARBA00011950"/>
    </source>
</evidence>
<dbReference type="SUPFAM" id="SSF54690">
    <property type="entry name" value="Molybdopterin synthase subunit MoaE"/>
    <property type="match status" value="1"/>
</dbReference>
<keyword evidence="13" id="KW-1185">Reference proteome</keyword>
<dbReference type="Pfam" id="PF02391">
    <property type="entry name" value="MoaE"/>
    <property type="match status" value="1"/>
</dbReference>
<dbReference type="EMBL" id="FOQO01000010">
    <property type="protein sequence ID" value="SFJ50440.1"/>
    <property type="molecule type" value="Genomic_DNA"/>
</dbReference>
<evidence type="ECO:0000313" key="13">
    <source>
        <dbReference type="Proteomes" id="UP000198670"/>
    </source>
</evidence>
<organism evidence="12 13">
    <name type="scientific">Parapedobacter indicus</name>
    <dbReference type="NCBI Taxonomy" id="1477437"/>
    <lineage>
        <taxon>Bacteria</taxon>
        <taxon>Pseudomonadati</taxon>
        <taxon>Bacteroidota</taxon>
        <taxon>Sphingobacteriia</taxon>
        <taxon>Sphingobacteriales</taxon>
        <taxon>Sphingobacteriaceae</taxon>
        <taxon>Parapedobacter</taxon>
    </lineage>
</organism>
<evidence type="ECO:0000256" key="9">
    <source>
        <dbReference type="ARBA" id="ARBA00030781"/>
    </source>
</evidence>
<comment type="catalytic activity">
    <reaction evidence="11">
        <text>2 [molybdopterin-synthase sulfur-carrier protein]-C-terminal-Gly-aminoethanethioate + cyclic pyranopterin phosphate + H2O = molybdopterin + 2 [molybdopterin-synthase sulfur-carrier protein]-C-terminal Gly-Gly + 2 H(+)</text>
        <dbReference type="Rhea" id="RHEA:26333"/>
        <dbReference type="Rhea" id="RHEA-COMP:12202"/>
        <dbReference type="Rhea" id="RHEA-COMP:19907"/>
        <dbReference type="ChEBI" id="CHEBI:15377"/>
        <dbReference type="ChEBI" id="CHEBI:15378"/>
        <dbReference type="ChEBI" id="CHEBI:58698"/>
        <dbReference type="ChEBI" id="CHEBI:59648"/>
        <dbReference type="ChEBI" id="CHEBI:90778"/>
        <dbReference type="ChEBI" id="CHEBI:232372"/>
        <dbReference type="EC" id="2.8.1.12"/>
    </reaction>
</comment>
<name>A0A1I3RWM8_9SPHI</name>
<comment type="subunit">
    <text evidence="6">Heterotetramer of 2 MoaD subunits and 2 MoaE subunits. Also stable as homodimer. The enzyme changes between these two forms during catalysis.</text>
</comment>
<dbReference type="EC" id="2.8.1.12" evidence="3"/>
<dbReference type="RefSeq" id="WP_090629714.1">
    <property type="nucleotide sequence ID" value="NZ_FOQO01000010.1"/>
</dbReference>
<comment type="similarity">
    <text evidence="2">Belongs to the MoaE family.</text>
</comment>